<gene>
    <name evidence="5" type="ORF">SAMN05444320_11537</name>
</gene>
<dbReference type="GO" id="GO:0032259">
    <property type="term" value="P:methylation"/>
    <property type="evidence" value="ECO:0007669"/>
    <property type="project" value="UniProtKB-KW"/>
</dbReference>
<keyword evidence="1 5" id="KW-0489">Methyltransferase</keyword>
<dbReference type="AlphaFoldDB" id="A0A1M5N949"/>
<evidence type="ECO:0000256" key="3">
    <source>
        <dbReference type="ARBA" id="ARBA00022691"/>
    </source>
</evidence>
<dbReference type="Proteomes" id="UP000184501">
    <property type="component" value="Unassembled WGS sequence"/>
</dbReference>
<sequence length="210" mass="22976">MLGPVPFNHNNHYHSLLLRQVPAGARRALDVGCGTGAFARRLAARGIDVDAVDPSAEVIRSARQQPLPPNAGAVHYQQADATQVDLPEGHYDVISCLASLHHMPFDTVSRFRAALSPGGVLLVLGCFREEWPTDAPMTLLAVPANAVMRVATWAKEQATRPQRTVKAPVSAADMTLREIRSSAAELLPGNTIRRLLFWRYLLVFRNNAGR</sequence>
<keyword evidence="2 5" id="KW-0808">Transferase</keyword>
<dbReference type="InterPro" id="IPR041698">
    <property type="entry name" value="Methyltransf_25"/>
</dbReference>
<evidence type="ECO:0000256" key="2">
    <source>
        <dbReference type="ARBA" id="ARBA00022679"/>
    </source>
</evidence>
<dbReference type="Pfam" id="PF13649">
    <property type="entry name" value="Methyltransf_25"/>
    <property type="match status" value="1"/>
</dbReference>
<evidence type="ECO:0000256" key="1">
    <source>
        <dbReference type="ARBA" id="ARBA00022603"/>
    </source>
</evidence>
<dbReference type="STRING" id="2017.SAMN05444320_11537"/>
<dbReference type="Gene3D" id="3.40.50.150">
    <property type="entry name" value="Vaccinia Virus protein VP39"/>
    <property type="match status" value="1"/>
</dbReference>
<dbReference type="PANTHER" id="PTHR43464:SF19">
    <property type="entry name" value="UBIQUINONE BIOSYNTHESIS O-METHYLTRANSFERASE, MITOCHONDRIAL"/>
    <property type="match status" value="1"/>
</dbReference>
<evidence type="ECO:0000313" key="5">
    <source>
        <dbReference type="EMBL" id="SHG86005.1"/>
    </source>
</evidence>
<evidence type="ECO:0000259" key="4">
    <source>
        <dbReference type="Pfam" id="PF13649"/>
    </source>
</evidence>
<feature type="domain" description="Methyltransferase" evidence="4">
    <location>
        <begin position="29"/>
        <end position="119"/>
    </location>
</feature>
<dbReference type="InterPro" id="IPR029063">
    <property type="entry name" value="SAM-dependent_MTases_sf"/>
</dbReference>
<reference evidence="5 6" key="1">
    <citation type="submission" date="2016-11" db="EMBL/GenBank/DDBJ databases">
        <authorList>
            <person name="Jaros S."/>
            <person name="Januszkiewicz K."/>
            <person name="Wedrychowicz H."/>
        </authorList>
    </citation>
    <scope>NUCLEOTIDE SEQUENCE [LARGE SCALE GENOMIC DNA]</scope>
    <source>
        <strain evidence="5 6">DSM 44523</strain>
    </source>
</reference>
<dbReference type="SUPFAM" id="SSF53335">
    <property type="entry name" value="S-adenosyl-L-methionine-dependent methyltransferases"/>
    <property type="match status" value="1"/>
</dbReference>
<proteinExistence type="predicted"/>
<dbReference type="CDD" id="cd02440">
    <property type="entry name" value="AdoMet_MTases"/>
    <property type="match status" value="1"/>
</dbReference>
<dbReference type="EMBL" id="FQVN01000015">
    <property type="protein sequence ID" value="SHG86005.1"/>
    <property type="molecule type" value="Genomic_DNA"/>
</dbReference>
<keyword evidence="3" id="KW-0949">S-adenosyl-L-methionine</keyword>
<protein>
    <submittedName>
        <fullName evidence="5">Methyltransferase domain-containing protein</fullName>
    </submittedName>
</protein>
<dbReference type="GO" id="GO:0008168">
    <property type="term" value="F:methyltransferase activity"/>
    <property type="evidence" value="ECO:0007669"/>
    <property type="project" value="UniProtKB-KW"/>
</dbReference>
<accession>A0A1M5N949</accession>
<dbReference type="PANTHER" id="PTHR43464">
    <property type="entry name" value="METHYLTRANSFERASE"/>
    <property type="match status" value="1"/>
</dbReference>
<keyword evidence="6" id="KW-1185">Reference proteome</keyword>
<name>A0A1M5N949_STRHI</name>
<evidence type="ECO:0000313" key="6">
    <source>
        <dbReference type="Proteomes" id="UP000184501"/>
    </source>
</evidence>
<organism evidence="5 6">
    <name type="scientific">Streptoalloteichus hindustanus</name>
    <dbReference type="NCBI Taxonomy" id="2017"/>
    <lineage>
        <taxon>Bacteria</taxon>
        <taxon>Bacillati</taxon>
        <taxon>Actinomycetota</taxon>
        <taxon>Actinomycetes</taxon>
        <taxon>Pseudonocardiales</taxon>
        <taxon>Pseudonocardiaceae</taxon>
        <taxon>Streptoalloteichus</taxon>
    </lineage>
</organism>